<dbReference type="PROSITE" id="PS51704">
    <property type="entry name" value="GP_PDE"/>
    <property type="match status" value="1"/>
</dbReference>
<dbReference type="SUPFAM" id="SSF51695">
    <property type="entry name" value="PLC-like phosphodiesterases"/>
    <property type="match status" value="1"/>
</dbReference>
<dbReference type="AlphaFoldDB" id="A0A0S2KGD2"/>
<name>A0A0S2KGD2_9GAMM</name>
<dbReference type="InterPro" id="IPR017946">
    <property type="entry name" value="PLC-like_Pdiesterase_TIM-brl"/>
</dbReference>
<dbReference type="PANTHER" id="PTHR46211:SF14">
    <property type="entry name" value="GLYCEROPHOSPHODIESTER PHOSPHODIESTERASE"/>
    <property type="match status" value="1"/>
</dbReference>
<dbReference type="InterPro" id="IPR030395">
    <property type="entry name" value="GP_PDE_dom"/>
</dbReference>
<feature type="signal peptide" evidence="1">
    <location>
        <begin position="1"/>
        <end position="20"/>
    </location>
</feature>
<dbReference type="PANTHER" id="PTHR46211">
    <property type="entry name" value="GLYCEROPHOSPHORYL DIESTER PHOSPHODIESTERASE"/>
    <property type="match status" value="1"/>
</dbReference>
<dbReference type="Gene3D" id="3.20.20.190">
    <property type="entry name" value="Phosphatidylinositol (PI) phosphodiesterase"/>
    <property type="match status" value="1"/>
</dbReference>
<evidence type="ECO:0000313" key="4">
    <source>
        <dbReference type="Proteomes" id="UP000065641"/>
    </source>
</evidence>
<protein>
    <recommendedName>
        <fullName evidence="2">GP-PDE domain-containing protein</fullName>
    </recommendedName>
</protein>
<dbReference type="RefSeq" id="WP_058022786.1">
    <property type="nucleotide sequence ID" value="NZ_CP013189.1"/>
</dbReference>
<evidence type="ECO:0000256" key="1">
    <source>
        <dbReference type="SAM" id="SignalP"/>
    </source>
</evidence>
<gene>
    <name evidence="3" type="ORF">PS2015_2760</name>
</gene>
<proteinExistence type="predicted"/>
<reference evidence="3 4" key="1">
    <citation type="submission" date="2015-11" db="EMBL/GenBank/DDBJ databases">
        <authorList>
            <person name="Zhang Y."/>
            <person name="Guo Z."/>
        </authorList>
    </citation>
    <scope>NUCLEOTIDE SEQUENCE [LARGE SCALE GENOMIC DNA]</scope>
    <source>
        <strain evidence="3 4">KCTC 32221</strain>
    </source>
</reference>
<dbReference type="Proteomes" id="UP000065641">
    <property type="component" value="Chromosome"/>
</dbReference>
<dbReference type="CDD" id="cd08566">
    <property type="entry name" value="GDPD_AtGDE_like"/>
    <property type="match status" value="1"/>
</dbReference>
<evidence type="ECO:0000259" key="2">
    <source>
        <dbReference type="PROSITE" id="PS51704"/>
    </source>
</evidence>
<feature type="chain" id="PRO_5006601584" description="GP-PDE domain-containing protein" evidence="1">
    <location>
        <begin position="21"/>
        <end position="358"/>
    </location>
</feature>
<keyword evidence="4" id="KW-1185">Reference proteome</keyword>
<accession>A0A0S2KGD2</accession>
<dbReference type="PATRIC" id="fig|1249552.3.peg.2781"/>
<dbReference type="STRING" id="1249552.PS2015_2760"/>
<dbReference type="GO" id="GO:0008081">
    <property type="term" value="F:phosphoric diester hydrolase activity"/>
    <property type="evidence" value="ECO:0007669"/>
    <property type="project" value="InterPro"/>
</dbReference>
<keyword evidence="1" id="KW-0732">Signal</keyword>
<organism evidence="3 4">
    <name type="scientific">Pseudohongiella spirulinae</name>
    <dbReference type="NCBI Taxonomy" id="1249552"/>
    <lineage>
        <taxon>Bacteria</taxon>
        <taxon>Pseudomonadati</taxon>
        <taxon>Pseudomonadota</taxon>
        <taxon>Gammaproteobacteria</taxon>
        <taxon>Pseudomonadales</taxon>
        <taxon>Pseudohongiellaceae</taxon>
        <taxon>Pseudohongiella</taxon>
    </lineage>
</organism>
<dbReference type="KEGG" id="pspi:PS2015_2760"/>
<dbReference type="GO" id="GO:0006629">
    <property type="term" value="P:lipid metabolic process"/>
    <property type="evidence" value="ECO:0007669"/>
    <property type="project" value="InterPro"/>
</dbReference>
<evidence type="ECO:0000313" key="3">
    <source>
        <dbReference type="EMBL" id="ALO47392.1"/>
    </source>
</evidence>
<sequence length="358" mass="39657" precursor="true">MIRYVTSIAILFSLFQQPLAASEVSLLQAFHVAEIHTTKSPSGHHTGSLNGHPHYVIEVPVDNEIKRVWVHRINGRVSKIESGDEQTPMLEYQWPGIRVVAHRGGVGLDVPENTLPAIQKAIDVGAHLVEIDIRQTKDGHLILMHDATVDRTTNGSGRVEDMTLDEIKALDAGGWHSDRHKGVEVPTLEEALTLMKGKISPDLDVKNADVEKLVAIINKVGIAGESFYHGSIEDSRKLNNLAPEIFLRPSVRNSVDIHQTIRSLWPPLINLNWHAVTEENIRLIHLLGAQAFVNTLETADTLLNVELAAEAGADYIQTDYPDRVIALLREKGLLYDAAKDIGGRIHPLGNEALRYPLR</sequence>
<feature type="domain" description="GP-PDE" evidence="2">
    <location>
        <begin position="97"/>
        <end position="328"/>
    </location>
</feature>
<dbReference type="EMBL" id="CP013189">
    <property type="protein sequence ID" value="ALO47392.1"/>
    <property type="molecule type" value="Genomic_DNA"/>
</dbReference>
<dbReference type="Pfam" id="PF03009">
    <property type="entry name" value="GDPD"/>
    <property type="match status" value="1"/>
</dbReference>